<feature type="compositionally biased region" description="Low complexity" evidence="1">
    <location>
        <begin position="90"/>
        <end position="105"/>
    </location>
</feature>
<reference evidence="3" key="1">
    <citation type="journal article" date="2017" name="Nat. Ecol. Evol.">
        <title>Genome expansion and lineage-specific genetic innovations in the forest pathogenic fungi Armillaria.</title>
        <authorList>
            <person name="Sipos G."/>
            <person name="Prasanna A.N."/>
            <person name="Walter M.C."/>
            <person name="O'Connor E."/>
            <person name="Balint B."/>
            <person name="Krizsan K."/>
            <person name="Kiss B."/>
            <person name="Hess J."/>
            <person name="Varga T."/>
            <person name="Slot J."/>
            <person name="Riley R."/>
            <person name="Boka B."/>
            <person name="Rigling D."/>
            <person name="Barry K."/>
            <person name="Lee J."/>
            <person name="Mihaltcheva S."/>
            <person name="LaButti K."/>
            <person name="Lipzen A."/>
            <person name="Waldron R."/>
            <person name="Moloney N.M."/>
            <person name="Sperisen C."/>
            <person name="Kredics L."/>
            <person name="Vagvoelgyi C."/>
            <person name="Patrignani A."/>
            <person name="Fitzpatrick D."/>
            <person name="Nagy I."/>
            <person name="Doyle S."/>
            <person name="Anderson J.B."/>
            <person name="Grigoriev I.V."/>
            <person name="Gueldener U."/>
            <person name="Muensterkoetter M."/>
            <person name="Nagy L.G."/>
        </authorList>
    </citation>
    <scope>NUCLEOTIDE SEQUENCE [LARGE SCALE GENOMIC DNA]</scope>
    <source>
        <strain evidence="3">28-4</strain>
    </source>
</reference>
<keyword evidence="3" id="KW-1185">Reference proteome</keyword>
<dbReference type="AlphaFoldDB" id="A0A2H3ATB9"/>
<sequence length="164" mass="17539">MSIREKRRFIIASCSTSALSNSGAKALEYHFIDNISTPDFHDEYACALNGECIRPPRLLIDALPSTPTPSQTRHQCYPTPKSSPSLPHPTSDSSSVKSSTSAKSTLCPRRPPALPQRLTLSDLPPALEDPTSVPGSLARLSLPLRLLPSVYSVSRAGDGADVAS</sequence>
<evidence type="ECO:0000313" key="2">
    <source>
        <dbReference type="EMBL" id="PBK58162.1"/>
    </source>
</evidence>
<protein>
    <submittedName>
        <fullName evidence="2">Uncharacterized protein</fullName>
    </submittedName>
</protein>
<feature type="region of interest" description="Disordered" evidence="1">
    <location>
        <begin position="63"/>
        <end position="135"/>
    </location>
</feature>
<evidence type="ECO:0000256" key="1">
    <source>
        <dbReference type="SAM" id="MobiDB-lite"/>
    </source>
</evidence>
<dbReference type="Proteomes" id="UP000218334">
    <property type="component" value="Unassembled WGS sequence"/>
</dbReference>
<evidence type="ECO:0000313" key="3">
    <source>
        <dbReference type="Proteomes" id="UP000218334"/>
    </source>
</evidence>
<proteinExistence type="predicted"/>
<accession>A0A2H3ATB9</accession>
<name>A0A2H3ATB9_9AGAR</name>
<gene>
    <name evidence="2" type="ORF">ARMSODRAFT_1028481</name>
</gene>
<dbReference type="EMBL" id="KZ293605">
    <property type="protein sequence ID" value="PBK58162.1"/>
    <property type="molecule type" value="Genomic_DNA"/>
</dbReference>
<feature type="compositionally biased region" description="Polar residues" evidence="1">
    <location>
        <begin position="68"/>
        <end position="85"/>
    </location>
</feature>
<organism evidence="2 3">
    <name type="scientific">Armillaria solidipes</name>
    <dbReference type="NCBI Taxonomy" id="1076256"/>
    <lineage>
        <taxon>Eukaryota</taxon>
        <taxon>Fungi</taxon>
        <taxon>Dikarya</taxon>
        <taxon>Basidiomycota</taxon>
        <taxon>Agaricomycotina</taxon>
        <taxon>Agaricomycetes</taxon>
        <taxon>Agaricomycetidae</taxon>
        <taxon>Agaricales</taxon>
        <taxon>Marasmiineae</taxon>
        <taxon>Physalacriaceae</taxon>
        <taxon>Armillaria</taxon>
    </lineage>
</organism>